<dbReference type="PRINTS" id="PR01415">
    <property type="entry name" value="ANKYRIN"/>
</dbReference>
<protein>
    <submittedName>
        <fullName evidence="4">Uncharacterized protein</fullName>
    </submittedName>
</protein>
<dbReference type="SMART" id="SM00248">
    <property type="entry name" value="ANK"/>
    <property type="match status" value="8"/>
</dbReference>
<evidence type="ECO:0000256" key="2">
    <source>
        <dbReference type="ARBA" id="ARBA00023043"/>
    </source>
</evidence>
<dbReference type="Pfam" id="PF00023">
    <property type="entry name" value="Ank"/>
    <property type="match status" value="1"/>
</dbReference>
<dbReference type="PROSITE" id="PS50297">
    <property type="entry name" value="ANK_REP_REGION"/>
    <property type="match status" value="7"/>
</dbReference>
<dbReference type="InterPro" id="IPR036770">
    <property type="entry name" value="Ankyrin_rpt-contain_sf"/>
</dbReference>
<proteinExistence type="predicted"/>
<reference evidence="5" key="1">
    <citation type="submission" date="2023-01" db="EMBL/GenBank/DDBJ databases">
        <title>Key to firefly adult light organ development and bioluminescence: homeobox transcription factors regulate luciferase expression and transportation to peroxisome.</title>
        <authorList>
            <person name="Fu X."/>
        </authorList>
    </citation>
    <scope>NUCLEOTIDE SEQUENCE [LARGE SCALE GENOMIC DNA]</scope>
</reference>
<feature type="repeat" description="ANK" evidence="3">
    <location>
        <begin position="241"/>
        <end position="273"/>
    </location>
</feature>
<feature type="repeat" description="ANK" evidence="3">
    <location>
        <begin position="73"/>
        <end position="105"/>
    </location>
</feature>
<dbReference type="EMBL" id="JARPUR010000002">
    <property type="protein sequence ID" value="KAK4882034.1"/>
    <property type="molecule type" value="Genomic_DNA"/>
</dbReference>
<organism evidence="4 5">
    <name type="scientific">Aquatica leii</name>
    <dbReference type="NCBI Taxonomy" id="1421715"/>
    <lineage>
        <taxon>Eukaryota</taxon>
        <taxon>Metazoa</taxon>
        <taxon>Ecdysozoa</taxon>
        <taxon>Arthropoda</taxon>
        <taxon>Hexapoda</taxon>
        <taxon>Insecta</taxon>
        <taxon>Pterygota</taxon>
        <taxon>Neoptera</taxon>
        <taxon>Endopterygota</taxon>
        <taxon>Coleoptera</taxon>
        <taxon>Polyphaga</taxon>
        <taxon>Elateriformia</taxon>
        <taxon>Elateroidea</taxon>
        <taxon>Lampyridae</taxon>
        <taxon>Luciolinae</taxon>
        <taxon>Aquatica</taxon>
    </lineage>
</organism>
<keyword evidence="5" id="KW-1185">Reference proteome</keyword>
<comment type="caution">
    <text evidence="4">The sequence shown here is derived from an EMBL/GenBank/DDBJ whole genome shotgun (WGS) entry which is preliminary data.</text>
</comment>
<dbReference type="Pfam" id="PF12796">
    <property type="entry name" value="Ank_2"/>
    <property type="match status" value="3"/>
</dbReference>
<dbReference type="Proteomes" id="UP001353858">
    <property type="component" value="Unassembled WGS sequence"/>
</dbReference>
<dbReference type="SUPFAM" id="SSF48403">
    <property type="entry name" value="Ankyrin repeat"/>
    <property type="match status" value="1"/>
</dbReference>
<dbReference type="InterPro" id="IPR002110">
    <property type="entry name" value="Ankyrin_rpt"/>
</dbReference>
<feature type="repeat" description="ANK" evidence="3">
    <location>
        <begin position="275"/>
        <end position="301"/>
    </location>
</feature>
<evidence type="ECO:0000313" key="4">
    <source>
        <dbReference type="EMBL" id="KAK4882034.1"/>
    </source>
</evidence>
<dbReference type="AlphaFoldDB" id="A0AAN7Q0B3"/>
<accession>A0AAN7Q0B3</accession>
<keyword evidence="1" id="KW-0677">Repeat</keyword>
<name>A0AAN7Q0B3_9COLE</name>
<feature type="repeat" description="ANK" evidence="3">
    <location>
        <begin position="142"/>
        <end position="174"/>
    </location>
</feature>
<dbReference type="InterPro" id="IPR050776">
    <property type="entry name" value="Ank_Repeat/CDKN_Inhibitor"/>
</dbReference>
<evidence type="ECO:0000313" key="5">
    <source>
        <dbReference type="Proteomes" id="UP001353858"/>
    </source>
</evidence>
<gene>
    <name evidence="4" type="ORF">RN001_005353</name>
</gene>
<dbReference type="PANTHER" id="PTHR24201">
    <property type="entry name" value="ANK_REP_REGION DOMAIN-CONTAINING PROTEIN"/>
    <property type="match status" value="1"/>
</dbReference>
<evidence type="ECO:0000256" key="3">
    <source>
        <dbReference type="PROSITE-ProRule" id="PRU00023"/>
    </source>
</evidence>
<feature type="repeat" description="ANK" evidence="3">
    <location>
        <begin position="41"/>
        <end position="63"/>
    </location>
</feature>
<keyword evidence="2 3" id="KW-0040">ANK repeat</keyword>
<feature type="repeat" description="ANK" evidence="3">
    <location>
        <begin position="175"/>
        <end position="207"/>
    </location>
</feature>
<dbReference type="PROSITE" id="PS50088">
    <property type="entry name" value="ANK_REPEAT"/>
    <property type="match status" value="7"/>
</dbReference>
<feature type="repeat" description="ANK" evidence="3">
    <location>
        <begin position="208"/>
        <end position="240"/>
    </location>
</feature>
<sequence>MCSTNDIAEILHATQINDIEFLKRTIKKSNLEWCQVQYEKTGDTVLHIAARLGYLDLLKFFLETSSVDVKNKDDKTPLHEAAQFSQSEVIALLLEHGATVDALKRADWTPLMLACTKITEESYKCVELLLQKRALLNLANKDGWSALHLISREGSGPILQLLCNHGLDIFVVTKNGRTALHVACLHGHLEIVKLLLNFGLKVDVVDNCGNTPLHESILGGCVEICDYLLRYGADLNAVNNIGYGVMHLAASVGHLSVIKYLVQKSVDVNSSTVNGKFTPLHCAARKQHNKTVALLMQLGANEFKDSFGRYPSDY</sequence>
<dbReference type="Gene3D" id="1.25.40.20">
    <property type="entry name" value="Ankyrin repeat-containing domain"/>
    <property type="match status" value="5"/>
</dbReference>
<evidence type="ECO:0000256" key="1">
    <source>
        <dbReference type="ARBA" id="ARBA00022737"/>
    </source>
</evidence>